<dbReference type="SMART" id="SM00290">
    <property type="entry name" value="ZnF_UBP"/>
    <property type="match status" value="1"/>
</dbReference>
<dbReference type="Pfam" id="PF00627">
    <property type="entry name" value="UBA"/>
    <property type="match status" value="2"/>
</dbReference>
<dbReference type="Gene3D" id="1.10.8.10">
    <property type="entry name" value="DNA helicase RuvA subunit, C-terminal domain"/>
    <property type="match status" value="2"/>
</dbReference>
<dbReference type="SUPFAM" id="SSF54001">
    <property type="entry name" value="Cysteine proteinases"/>
    <property type="match status" value="1"/>
</dbReference>
<evidence type="ECO:0000256" key="4">
    <source>
        <dbReference type="ARBA" id="ARBA00022723"/>
    </source>
</evidence>
<dbReference type="Pfam" id="PF00443">
    <property type="entry name" value="UCH"/>
    <property type="match status" value="1"/>
</dbReference>
<dbReference type="AlphaFoldDB" id="A0A9D4YXQ4"/>
<feature type="domain" description="UBP-type" evidence="18">
    <location>
        <begin position="174"/>
        <end position="287"/>
    </location>
</feature>
<dbReference type="InterPro" id="IPR009060">
    <property type="entry name" value="UBA-like_sf"/>
</dbReference>
<dbReference type="EMBL" id="SIDB01000005">
    <property type="protein sequence ID" value="KAI3432474.1"/>
    <property type="molecule type" value="Genomic_DNA"/>
</dbReference>
<dbReference type="PROSITE" id="PS50271">
    <property type="entry name" value="ZF_UBP"/>
    <property type="match status" value="1"/>
</dbReference>
<comment type="caution">
    <text evidence="19">The sequence shown here is derived from an EMBL/GenBank/DDBJ whole genome shotgun (WGS) entry which is preliminary data.</text>
</comment>
<dbReference type="InterPro" id="IPR016652">
    <property type="entry name" value="Ubiquitinyl_hydrolase"/>
</dbReference>
<comment type="function">
    <text evidence="14">Recognizes and hydrolyzes the peptide bond at the C-terminal Gly of ubiquitin. Involved in the processing of poly-ubiquitin precursors as well as that of ubiquitinated proteins.</text>
</comment>
<evidence type="ECO:0000313" key="19">
    <source>
        <dbReference type="EMBL" id="KAI3432474.1"/>
    </source>
</evidence>
<evidence type="ECO:0000256" key="9">
    <source>
        <dbReference type="ARBA" id="ARBA00022807"/>
    </source>
</evidence>
<evidence type="ECO:0000259" key="18">
    <source>
        <dbReference type="PROSITE" id="PS50271"/>
    </source>
</evidence>
<evidence type="ECO:0000256" key="6">
    <source>
        <dbReference type="ARBA" id="ARBA00022771"/>
    </source>
</evidence>
<evidence type="ECO:0000256" key="3">
    <source>
        <dbReference type="ARBA" id="ARBA00022670"/>
    </source>
</evidence>
<evidence type="ECO:0000256" key="7">
    <source>
        <dbReference type="ARBA" id="ARBA00022786"/>
    </source>
</evidence>
<keyword evidence="6 13" id="KW-0863">Zinc-finger</keyword>
<evidence type="ECO:0000256" key="1">
    <source>
        <dbReference type="ARBA" id="ARBA00000707"/>
    </source>
</evidence>
<dbReference type="InterPro" id="IPR038765">
    <property type="entry name" value="Papain-like_cys_pep_sf"/>
</dbReference>
<evidence type="ECO:0000256" key="15">
    <source>
        <dbReference type="SAM" id="MobiDB-lite"/>
    </source>
</evidence>
<dbReference type="InterPro" id="IPR028889">
    <property type="entry name" value="USP"/>
</dbReference>
<evidence type="ECO:0000259" key="16">
    <source>
        <dbReference type="PROSITE" id="PS50030"/>
    </source>
</evidence>
<feature type="compositionally biased region" description="Low complexity" evidence="15">
    <location>
        <begin position="414"/>
        <end position="423"/>
    </location>
</feature>
<keyword evidence="4 12" id="KW-0479">Metal-binding</keyword>
<feature type="compositionally biased region" description="Low complexity" evidence="15">
    <location>
        <begin position="688"/>
        <end position="721"/>
    </location>
</feature>
<sequence length="956" mass="100018">MAATAAVDEAALAAVRGLMRQARVPGHFDKVYKEECMFCFASNESPGGLFINLSTHQAFDAEHLPLDQQRGGAALYLHQQARKVPLSGDELAAAAGGRQRPEVMAIGVEGGFQVDAKQYRVEVEEALVVMPEGTRIPLPCPDLPELVLGCIDAVQKHASASQQESVAAWQEERRVSRYAADLEQLPATRRIPMDPKQWRCDETGLQENLWLNLSTGFIGSGRVQAGIVGGGSALRHYEATGRKYPLAVKLGTITPHGADVYSYAADEDDMVLDPQLPAHLAHWGIDVMRMEKSEKSMAELEIDQNLSLEFDKITEAGAALQPLTGPGYVGLVNLGNSCYMNSVLQVLWALPELRSRYVDAAAAIYGSAPQDPASDFAAQFAKIGTALLTGNTKAPPPAPAPTAPAAAGAAGGSAAAAGAADGPQPMSCEAEEVEAEGGPQAGVQDQQGSGHSVRPQAFKSLVGRGHPEFSSGRQQDAQEYFGHLLEVASRAEHAAGARLAAAAVQEGSDAVPQAGQASLEGPTARLFKFGTEDRIQCGETGRVAYISSESTCLGLHIPLEAAENLADLQRYQERQQKRQKVKGEEAEPGVAAAAVVTATTKEDEEEARVVPRVPFSACLDGYAGDSLVEGYYSLAAGKNTQAIKRTRFSSFPPYLLVQLQRYYTDDSWQPRKKEVEVPAPQQLDLEPLRGQGLQPGEQLQPADGPSAAPSTTANPSAATPSTTPPPPTADETIVGQLVSMGFTANASRRAALAVGNTNADAATAWACEHMEDPDFNDALPEPAAAEAAGAAGGGGGAAVAAAQPSIPEPSPDSLAMLAAMGFSERQARGALAACQGSMERAADWLFSRKGDLEAAVEAALGAGGAGAGGAGVAGPDAAAAAGPASAAAAPLPLLDGPGRYELLGIVSHIGANTGCGHYVAHVKKEGRWAIFDDEKVAASEAPPFDRGYLYLYRRCE</sequence>
<dbReference type="InterPro" id="IPR015940">
    <property type="entry name" value="UBA"/>
</dbReference>
<organism evidence="19 20">
    <name type="scientific">Chlorella vulgaris</name>
    <name type="common">Green alga</name>
    <dbReference type="NCBI Taxonomy" id="3077"/>
    <lineage>
        <taxon>Eukaryota</taxon>
        <taxon>Viridiplantae</taxon>
        <taxon>Chlorophyta</taxon>
        <taxon>core chlorophytes</taxon>
        <taxon>Trebouxiophyceae</taxon>
        <taxon>Chlorellales</taxon>
        <taxon>Chlorellaceae</taxon>
        <taxon>Chlorella clade</taxon>
        <taxon>Chlorella</taxon>
    </lineage>
</organism>
<accession>A0A9D4YXQ4</accession>
<feature type="domain" description="USP" evidence="17">
    <location>
        <begin position="329"/>
        <end position="955"/>
    </location>
</feature>
<dbReference type="SUPFAM" id="SSF46934">
    <property type="entry name" value="UBA-like"/>
    <property type="match status" value="1"/>
</dbReference>
<dbReference type="InterPro" id="IPR001394">
    <property type="entry name" value="Peptidase_C19_UCH"/>
</dbReference>
<reference evidence="19" key="1">
    <citation type="journal article" date="2019" name="Plant J.">
        <title>Chlorella vulgaris genome assembly and annotation reveals the molecular basis for metabolic acclimation to high light conditions.</title>
        <authorList>
            <person name="Cecchin M."/>
            <person name="Marcolungo L."/>
            <person name="Rossato M."/>
            <person name="Girolomoni L."/>
            <person name="Cosentino E."/>
            <person name="Cuine S."/>
            <person name="Li-Beisson Y."/>
            <person name="Delledonne M."/>
            <person name="Ballottari M."/>
        </authorList>
    </citation>
    <scope>NUCLEOTIDE SEQUENCE</scope>
    <source>
        <strain evidence="19">211/11P</strain>
    </source>
</reference>
<dbReference type="PANTHER" id="PTHR24006">
    <property type="entry name" value="UBIQUITIN CARBOXYL-TERMINAL HYDROLASE"/>
    <property type="match status" value="1"/>
</dbReference>
<dbReference type="InterPro" id="IPR018200">
    <property type="entry name" value="USP_CS"/>
</dbReference>
<keyword evidence="5" id="KW-0677">Repeat</keyword>
<evidence type="ECO:0000256" key="11">
    <source>
        <dbReference type="PIRSR" id="PIRSR016308-1"/>
    </source>
</evidence>
<evidence type="ECO:0000259" key="17">
    <source>
        <dbReference type="PROSITE" id="PS50235"/>
    </source>
</evidence>
<protein>
    <recommendedName>
        <fullName evidence="14">Ubiquitin carboxyl-terminal hydrolase</fullName>
        <ecNumber evidence="14">3.4.19.12</ecNumber>
    </recommendedName>
</protein>
<dbReference type="PROSITE" id="PS00973">
    <property type="entry name" value="USP_2"/>
    <property type="match status" value="1"/>
</dbReference>
<name>A0A9D4YXQ4_CHLVU</name>
<dbReference type="GO" id="GO:0005829">
    <property type="term" value="C:cytosol"/>
    <property type="evidence" value="ECO:0007669"/>
    <property type="project" value="TreeGrafter"/>
</dbReference>
<dbReference type="InterPro" id="IPR013083">
    <property type="entry name" value="Znf_RING/FYVE/PHD"/>
</dbReference>
<dbReference type="GO" id="GO:0006508">
    <property type="term" value="P:proteolysis"/>
    <property type="evidence" value="ECO:0007669"/>
    <property type="project" value="UniProtKB-KW"/>
</dbReference>
<evidence type="ECO:0000256" key="13">
    <source>
        <dbReference type="PROSITE-ProRule" id="PRU00502"/>
    </source>
</evidence>
<evidence type="ECO:0000256" key="10">
    <source>
        <dbReference type="ARBA" id="ARBA00022833"/>
    </source>
</evidence>
<dbReference type="GO" id="GO:0005634">
    <property type="term" value="C:nucleus"/>
    <property type="evidence" value="ECO:0007669"/>
    <property type="project" value="TreeGrafter"/>
</dbReference>
<dbReference type="CDD" id="cd14386">
    <property type="entry name" value="UBA2_UBP5"/>
    <property type="match status" value="1"/>
</dbReference>
<dbReference type="PROSITE" id="PS00972">
    <property type="entry name" value="USP_1"/>
    <property type="match status" value="1"/>
</dbReference>
<gene>
    <name evidence="19" type="ORF">D9Q98_004023</name>
</gene>
<feature type="binding site" evidence="12">
    <location>
        <position position="200"/>
    </location>
    <ligand>
        <name>Zn(2+)</name>
        <dbReference type="ChEBI" id="CHEBI:29105"/>
    </ligand>
</feature>
<dbReference type="SMART" id="SM00165">
    <property type="entry name" value="UBA"/>
    <property type="match status" value="2"/>
</dbReference>
<reference evidence="19" key="2">
    <citation type="submission" date="2020-11" db="EMBL/GenBank/DDBJ databases">
        <authorList>
            <person name="Cecchin M."/>
            <person name="Marcolungo L."/>
            <person name="Rossato M."/>
            <person name="Girolomoni L."/>
            <person name="Cosentino E."/>
            <person name="Cuine S."/>
            <person name="Li-Beisson Y."/>
            <person name="Delledonne M."/>
            <person name="Ballottari M."/>
        </authorList>
    </citation>
    <scope>NUCLEOTIDE SEQUENCE</scope>
    <source>
        <strain evidence="19">211/11P</strain>
        <tissue evidence="19">Whole cell</tissue>
    </source>
</reference>
<feature type="region of interest" description="Disordered" evidence="15">
    <location>
        <begin position="785"/>
        <end position="807"/>
    </location>
</feature>
<dbReference type="GO" id="GO:0008270">
    <property type="term" value="F:zinc ion binding"/>
    <property type="evidence" value="ECO:0007669"/>
    <property type="project" value="UniProtKB-KW"/>
</dbReference>
<evidence type="ECO:0000313" key="20">
    <source>
        <dbReference type="Proteomes" id="UP001055712"/>
    </source>
</evidence>
<dbReference type="Pfam" id="PF17807">
    <property type="entry name" value="zf-UBP_var"/>
    <property type="match status" value="1"/>
</dbReference>
<dbReference type="CDD" id="cd14296">
    <property type="entry name" value="UBA1_scUBP14_like"/>
    <property type="match status" value="1"/>
</dbReference>
<dbReference type="PROSITE" id="PS50030">
    <property type="entry name" value="UBA"/>
    <property type="match status" value="2"/>
</dbReference>
<feature type="region of interest" description="Disordered" evidence="15">
    <location>
        <begin position="669"/>
        <end position="731"/>
    </location>
</feature>
<dbReference type="InterPro" id="IPR050164">
    <property type="entry name" value="Peptidase_C19"/>
</dbReference>
<comment type="similarity">
    <text evidence="2 14">Belongs to the peptidase C19 family.</text>
</comment>
<dbReference type="Gene3D" id="3.90.70.10">
    <property type="entry name" value="Cysteine proteinases"/>
    <property type="match status" value="2"/>
</dbReference>
<feature type="active site" description="Proton acceptor" evidence="11">
    <location>
        <position position="917"/>
    </location>
</feature>
<dbReference type="PANTHER" id="PTHR24006:SF664">
    <property type="entry name" value="UBIQUITIN CARBOXYL-TERMINAL HYDROLASE"/>
    <property type="match status" value="1"/>
</dbReference>
<dbReference type="Proteomes" id="UP001055712">
    <property type="component" value="Unassembled WGS sequence"/>
</dbReference>
<dbReference type="OrthoDB" id="361536at2759"/>
<dbReference type="GO" id="GO:0004843">
    <property type="term" value="F:cysteine-type deubiquitinase activity"/>
    <property type="evidence" value="ECO:0007669"/>
    <property type="project" value="UniProtKB-UniRule"/>
</dbReference>
<evidence type="ECO:0000256" key="2">
    <source>
        <dbReference type="ARBA" id="ARBA00009085"/>
    </source>
</evidence>
<evidence type="ECO:0000256" key="8">
    <source>
        <dbReference type="ARBA" id="ARBA00022801"/>
    </source>
</evidence>
<dbReference type="PIRSF" id="PIRSF016308">
    <property type="entry name" value="UBP"/>
    <property type="match status" value="1"/>
</dbReference>
<keyword evidence="10 12" id="KW-0862">Zinc</keyword>
<dbReference type="EC" id="3.4.19.12" evidence="14"/>
<keyword evidence="8 14" id="KW-0378">Hydrolase</keyword>
<keyword evidence="7 14" id="KW-0833">Ubl conjugation pathway</keyword>
<dbReference type="GO" id="GO:0016579">
    <property type="term" value="P:protein deubiquitination"/>
    <property type="evidence" value="ECO:0007669"/>
    <property type="project" value="InterPro"/>
</dbReference>
<dbReference type="Gene3D" id="3.30.40.10">
    <property type="entry name" value="Zinc/RING finger domain, C3HC4 (zinc finger)"/>
    <property type="match status" value="2"/>
</dbReference>
<feature type="active site" description="Nucleophile" evidence="11">
    <location>
        <position position="338"/>
    </location>
</feature>
<keyword evidence="20" id="KW-1185">Reference proteome</keyword>
<dbReference type="Pfam" id="PF02148">
    <property type="entry name" value="zf-UBP"/>
    <property type="match status" value="1"/>
</dbReference>
<dbReference type="InterPro" id="IPR041432">
    <property type="entry name" value="UBP13_Znf-UBP_var"/>
</dbReference>
<feature type="domain" description="UBA" evidence="16">
    <location>
        <begin position="808"/>
        <end position="848"/>
    </location>
</feature>
<evidence type="ECO:0000256" key="14">
    <source>
        <dbReference type="RuleBase" id="RU366025"/>
    </source>
</evidence>
<feature type="domain" description="UBA" evidence="16">
    <location>
        <begin position="728"/>
        <end position="769"/>
    </location>
</feature>
<proteinExistence type="inferred from homology"/>
<evidence type="ECO:0000256" key="5">
    <source>
        <dbReference type="ARBA" id="ARBA00022737"/>
    </source>
</evidence>
<evidence type="ECO:0000256" key="12">
    <source>
        <dbReference type="PIRSR" id="PIRSR016308-3"/>
    </source>
</evidence>
<keyword evidence="9 14" id="KW-0788">Thiol protease</keyword>
<feature type="region of interest" description="Disordered" evidence="15">
    <location>
        <begin position="414"/>
        <end position="453"/>
    </location>
</feature>
<keyword evidence="3 14" id="KW-0645">Protease</keyword>
<dbReference type="SUPFAM" id="SSF57850">
    <property type="entry name" value="RING/U-box"/>
    <property type="match status" value="1"/>
</dbReference>
<dbReference type="InterPro" id="IPR001607">
    <property type="entry name" value="Znf_UBP"/>
</dbReference>
<dbReference type="PROSITE" id="PS50235">
    <property type="entry name" value="USP_3"/>
    <property type="match status" value="1"/>
</dbReference>
<comment type="catalytic activity">
    <reaction evidence="1 14">
        <text>Thiol-dependent hydrolysis of ester, thioester, amide, peptide and isopeptide bonds formed by the C-terminal Gly of ubiquitin (a 76-residue protein attached to proteins as an intracellular targeting signal).</text>
        <dbReference type="EC" id="3.4.19.12"/>
    </reaction>
</comment>